<keyword evidence="1" id="KW-0175">Coiled coil</keyword>
<keyword evidence="5" id="KW-1185">Reference proteome</keyword>
<feature type="compositionally biased region" description="Polar residues" evidence="2">
    <location>
        <begin position="504"/>
        <end position="520"/>
    </location>
</feature>
<evidence type="ECO:0000313" key="3">
    <source>
        <dbReference type="EMBL" id="CAI3980564.1"/>
    </source>
</evidence>
<dbReference type="AlphaFoldDB" id="A0A9P1BW47"/>
<feature type="region of interest" description="Disordered" evidence="2">
    <location>
        <begin position="546"/>
        <end position="575"/>
    </location>
</feature>
<name>A0A9P1BW47_9DINO</name>
<organism evidence="3">
    <name type="scientific">Cladocopium goreaui</name>
    <dbReference type="NCBI Taxonomy" id="2562237"/>
    <lineage>
        <taxon>Eukaryota</taxon>
        <taxon>Sar</taxon>
        <taxon>Alveolata</taxon>
        <taxon>Dinophyceae</taxon>
        <taxon>Suessiales</taxon>
        <taxon>Symbiodiniaceae</taxon>
        <taxon>Cladocopium</taxon>
    </lineage>
</organism>
<evidence type="ECO:0000256" key="2">
    <source>
        <dbReference type="SAM" id="MobiDB-lite"/>
    </source>
</evidence>
<feature type="compositionally biased region" description="Basic and acidic residues" evidence="2">
    <location>
        <begin position="556"/>
        <end position="575"/>
    </location>
</feature>
<feature type="coiled-coil region" evidence="1">
    <location>
        <begin position="380"/>
        <end position="414"/>
    </location>
</feature>
<evidence type="ECO:0000256" key="1">
    <source>
        <dbReference type="SAM" id="Coils"/>
    </source>
</evidence>
<feature type="region of interest" description="Disordered" evidence="2">
    <location>
        <begin position="484"/>
        <end position="520"/>
    </location>
</feature>
<proteinExistence type="predicted"/>
<dbReference type="EMBL" id="CAMXCT020000567">
    <property type="protein sequence ID" value="CAL1133939.1"/>
    <property type="molecule type" value="Genomic_DNA"/>
</dbReference>
<accession>A0A9P1BW47</accession>
<evidence type="ECO:0000313" key="4">
    <source>
        <dbReference type="EMBL" id="CAL1133939.1"/>
    </source>
</evidence>
<protein>
    <submittedName>
        <fullName evidence="3">Uncharacterized protein</fullName>
    </submittedName>
</protein>
<dbReference type="EMBL" id="CAMXCT030000567">
    <property type="protein sequence ID" value="CAL4767876.1"/>
    <property type="molecule type" value="Genomic_DNA"/>
</dbReference>
<sequence>MREATLQAIDSIETSQADALRVEFEALREAEQQTSALSALEEQQQRQVVLAEERNRQQEIQAQLHQNQLEVQRLQSLKTSLEAEVDENSRLVVATEKQEQLLQETVWRSTRSCEELERKLQQLKEETVRHGGLRELEAEVKMAQENVALELAEAKAPQWLQSCQALVRSEEQQHAARCWQRCREEEAATTQLWEERIHRSEMEAKESASQIPQKYLEILQGVQREAEKESLTSRQLTTSLRAKLQETQSQLARLEAVEAGGHAGSQAAELRQRREEELDCFAHVQQLKEEVSNLQLKGQQQADDIKTMQLEEQSSDEVQAVQALQEELHHFQAEAASQFGLPLNIRFSSLQEALAAGEEAAARLHFSTKLSESVLAGAPAQESKGDRSNQDEKLQEMKAEVHTLRFERERLVELGNDLRAELRDEISQKSERNSLIIPQRKVSLEAAVRALVAENRRLQGELLEAGRSPAVPADPMTSVIGAQVELPSSSSLRPASRGSRLADRSTSQAGQGMRTHQTEMTEASGRDALMLQGVAAPCGASSTLPVSAPGYLRQPLTEDLRPPRSATDRGTESQRKALERLRAAQAKHDEVAAAAAEQRQKVLPLIRWRDTATAAASER</sequence>
<dbReference type="Proteomes" id="UP001152797">
    <property type="component" value="Unassembled WGS sequence"/>
</dbReference>
<gene>
    <name evidence="3" type="ORF">C1SCF055_LOCUS8429</name>
</gene>
<reference evidence="3" key="1">
    <citation type="submission" date="2022-10" db="EMBL/GenBank/DDBJ databases">
        <authorList>
            <person name="Chen Y."/>
            <person name="Dougan E. K."/>
            <person name="Chan C."/>
            <person name="Rhodes N."/>
            <person name="Thang M."/>
        </authorList>
    </citation>
    <scope>NUCLEOTIDE SEQUENCE</scope>
</reference>
<dbReference type="EMBL" id="CAMXCT010000567">
    <property type="protein sequence ID" value="CAI3980564.1"/>
    <property type="molecule type" value="Genomic_DNA"/>
</dbReference>
<feature type="compositionally biased region" description="Low complexity" evidence="2">
    <location>
        <begin position="486"/>
        <end position="499"/>
    </location>
</feature>
<reference evidence="4" key="2">
    <citation type="submission" date="2024-04" db="EMBL/GenBank/DDBJ databases">
        <authorList>
            <person name="Chen Y."/>
            <person name="Shah S."/>
            <person name="Dougan E. K."/>
            <person name="Thang M."/>
            <person name="Chan C."/>
        </authorList>
    </citation>
    <scope>NUCLEOTIDE SEQUENCE [LARGE SCALE GENOMIC DNA]</scope>
</reference>
<evidence type="ECO:0000313" key="5">
    <source>
        <dbReference type="Proteomes" id="UP001152797"/>
    </source>
</evidence>
<feature type="coiled-coil region" evidence="1">
    <location>
        <begin position="27"/>
        <end position="153"/>
    </location>
</feature>
<comment type="caution">
    <text evidence="3">The sequence shown here is derived from an EMBL/GenBank/DDBJ whole genome shotgun (WGS) entry which is preliminary data.</text>
</comment>